<accession>A0A9P9GQD5</accession>
<dbReference type="EMBL" id="JAGMUX010000012">
    <property type="protein sequence ID" value="KAH7243580.1"/>
    <property type="molecule type" value="Genomic_DNA"/>
</dbReference>
<feature type="chain" id="PRO_5040202288" evidence="1">
    <location>
        <begin position="22"/>
        <end position="70"/>
    </location>
</feature>
<evidence type="ECO:0000313" key="3">
    <source>
        <dbReference type="Proteomes" id="UP000720189"/>
    </source>
</evidence>
<keyword evidence="1" id="KW-0732">Signal</keyword>
<evidence type="ECO:0000313" key="2">
    <source>
        <dbReference type="EMBL" id="KAH7243580.1"/>
    </source>
</evidence>
<dbReference type="GeneID" id="70223313"/>
<gene>
    <name evidence="2" type="ORF">BKA55DRAFT_575129</name>
</gene>
<proteinExistence type="predicted"/>
<keyword evidence="3" id="KW-1185">Reference proteome</keyword>
<reference evidence="2" key="1">
    <citation type="journal article" date="2021" name="Nat. Commun.">
        <title>Genetic determinants of endophytism in the Arabidopsis root mycobiome.</title>
        <authorList>
            <person name="Mesny F."/>
            <person name="Miyauchi S."/>
            <person name="Thiergart T."/>
            <person name="Pickel B."/>
            <person name="Atanasova L."/>
            <person name="Karlsson M."/>
            <person name="Huettel B."/>
            <person name="Barry K.W."/>
            <person name="Haridas S."/>
            <person name="Chen C."/>
            <person name="Bauer D."/>
            <person name="Andreopoulos W."/>
            <person name="Pangilinan J."/>
            <person name="LaButti K."/>
            <person name="Riley R."/>
            <person name="Lipzen A."/>
            <person name="Clum A."/>
            <person name="Drula E."/>
            <person name="Henrissat B."/>
            <person name="Kohler A."/>
            <person name="Grigoriev I.V."/>
            <person name="Martin F.M."/>
            <person name="Hacquard S."/>
        </authorList>
    </citation>
    <scope>NUCLEOTIDE SEQUENCE</scope>
    <source>
        <strain evidence="2">MPI-CAGE-AT-0023</strain>
    </source>
</reference>
<comment type="caution">
    <text evidence="2">The sequence shown here is derived from an EMBL/GenBank/DDBJ whole genome shotgun (WGS) entry which is preliminary data.</text>
</comment>
<name>A0A9P9GQD5_FUSRE</name>
<dbReference type="AlphaFoldDB" id="A0A9P9GQD5"/>
<dbReference type="RefSeq" id="XP_046047073.1">
    <property type="nucleotide sequence ID" value="XM_046193359.1"/>
</dbReference>
<protein>
    <submittedName>
        <fullName evidence="2">Uncharacterized protein</fullName>
    </submittedName>
</protein>
<evidence type="ECO:0000256" key="1">
    <source>
        <dbReference type="SAM" id="SignalP"/>
    </source>
</evidence>
<organism evidence="2 3">
    <name type="scientific">Fusarium redolens</name>
    <dbReference type="NCBI Taxonomy" id="48865"/>
    <lineage>
        <taxon>Eukaryota</taxon>
        <taxon>Fungi</taxon>
        <taxon>Dikarya</taxon>
        <taxon>Ascomycota</taxon>
        <taxon>Pezizomycotina</taxon>
        <taxon>Sordariomycetes</taxon>
        <taxon>Hypocreomycetidae</taxon>
        <taxon>Hypocreales</taxon>
        <taxon>Nectriaceae</taxon>
        <taxon>Fusarium</taxon>
        <taxon>Fusarium redolens species complex</taxon>
    </lineage>
</organism>
<dbReference type="Proteomes" id="UP000720189">
    <property type="component" value="Unassembled WGS sequence"/>
</dbReference>
<sequence length="70" mass="7788">MSALKRGTLLCFTLFLPPIHALTAFPWVNDITLISSRTVALLHTNARQLLSPHHETLQKEGSNSSDLIHL</sequence>
<feature type="signal peptide" evidence="1">
    <location>
        <begin position="1"/>
        <end position="21"/>
    </location>
</feature>